<gene>
    <name evidence="4" type="ORF">F5147DRAFT_647440</name>
</gene>
<proteinExistence type="predicted"/>
<name>A0A9P7FIZ1_9AGAM</name>
<dbReference type="RefSeq" id="XP_041299312.1">
    <property type="nucleotide sequence ID" value="XM_041433205.1"/>
</dbReference>
<protein>
    <recommendedName>
        <fullName evidence="3">C2H2-type domain-containing protein</fullName>
    </recommendedName>
</protein>
<keyword evidence="1" id="KW-0863">Zinc-finger</keyword>
<evidence type="ECO:0000313" key="4">
    <source>
        <dbReference type="EMBL" id="KAG2119486.1"/>
    </source>
</evidence>
<keyword evidence="1" id="KW-0479">Metal-binding</keyword>
<feature type="region of interest" description="Disordered" evidence="2">
    <location>
        <begin position="32"/>
        <end position="155"/>
    </location>
</feature>
<evidence type="ECO:0000259" key="3">
    <source>
        <dbReference type="PROSITE" id="PS50157"/>
    </source>
</evidence>
<feature type="domain" description="C2H2-type" evidence="3">
    <location>
        <begin position="4"/>
        <end position="29"/>
    </location>
</feature>
<dbReference type="AlphaFoldDB" id="A0A9P7FIZ1"/>
<feature type="compositionally biased region" description="Basic residues" evidence="2">
    <location>
        <begin position="44"/>
        <end position="56"/>
    </location>
</feature>
<keyword evidence="1" id="KW-0862">Zinc</keyword>
<dbReference type="GeneID" id="64695464"/>
<keyword evidence="5" id="KW-1185">Reference proteome</keyword>
<dbReference type="EMBL" id="JABBWM010000002">
    <property type="protein sequence ID" value="KAG2119486.1"/>
    <property type="molecule type" value="Genomic_DNA"/>
</dbReference>
<feature type="compositionally biased region" description="Acidic residues" evidence="2">
    <location>
        <begin position="75"/>
        <end position="84"/>
    </location>
</feature>
<dbReference type="InterPro" id="IPR013087">
    <property type="entry name" value="Znf_C2H2_type"/>
</dbReference>
<reference evidence="4" key="1">
    <citation type="journal article" date="2020" name="New Phytol.">
        <title>Comparative genomics reveals dynamic genome evolution in host specialist ectomycorrhizal fungi.</title>
        <authorList>
            <person name="Lofgren L.A."/>
            <person name="Nguyen N.H."/>
            <person name="Vilgalys R."/>
            <person name="Ruytinx J."/>
            <person name="Liao H.L."/>
            <person name="Branco S."/>
            <person name="Kuo A."/>
            <person name="LaButti K."/>
            <person name="Lipzen A."/>
            <person name="Andreopoulos W."/>
            <person name="Pangilinan J."/>
            <person name="Riley R."/>
            <person name="Hundley H."/>
            <person name="Na H."/>
            <person name="Barry K."/>
            <person name="Grigoriev I.V."/>
            <person name="Stajich J.E."/>
            <person name="Kennedy P.G."/>
        </authorList>
    </citation>
    <scope>NUCLEOTIDE SEQUENCE</scope>
    <source>
        <strain evidence="4">FC423</strain>
    </source>
</reference>
<sequence>MDELTCLGCGKTFNSQRHLSAHETLCDTHHEFSKQVSKSYHRVEKSRKNKRRRINHRDHQDVLDEADEGAGIPDPLEDMGDMETDNWGVQDDNIPGPLQRSPAYSPPLPESSAAPQHSNRSGRVIRMPKRYDDFVPSEDVPDEPQPKDVMSEEGDHTGNELISFETEPDTMGLYQVLVPPSILYATL</sequence>
<dbReference type="Proteomes" id="UP000823399">
    <property type="component" value="Unassembled WGS sequence"/>
</dbReference>
<evidence type="ECO:0000256" key="2">
    <source>
        <dbReference type="SAM" id="MobiDB-lite"/>
    </source>
</evidence>
<accession>A0A9P7FIZ1</accession>
<evidence type="ECO:0000256" key="1">
    <source>
        <dbReference type="PROSITE-ProRule" id="PRU00042"/>
    </source>
</evidence>
<organism evidence="4 5">
    <name type="scientific">Suillus discolor</name>
    <dbReference type="NCBI Taxonomy" id="1912936"/>
    <lineage>
        <taxon>Eukaryota</taxon>
        <taxon>Fungi</taxon>
        <taxon>Dikarya</taxon>
        <taxon>Basidiomycota</taxon>
        <taxon>Agaricomycotina</taxon>
        <taxon>Agaricomycetes</taxon>
        <taxon>Agaricomycetidae</taxon>
        <taxon>Boletales</taxon>
        <taxon>Suillineae</taxon>
        <taxon>Suillaceae</taxon>
        <taxon>Suillus</taxon>
    </lineage>
</organism>
<feature type="compositionally biased region" description="Basic and acidic residues" evidence="2">
    <location>
        <begin position="144"/>
        <end position="155"/>
    </location>
</feature>
<dbReference type="GO" id="GO:0008270">
    <property type="term" value="F:zinc ion binding"/>
    <property type="evidence" value="ECO:0007669"/>
    <property type="project" value="UniProtKB-KW"/>
</dbReference>
<comment type="caution">
    <text evidence="4">The sequence shown here is derived from an EMBL/GenBank/DDBJ whole genome shotgun (WGS) entry which is preliminary data.</text>
</comment>
<dbReference type="PROSITE" id="PS50157">
    <property type="entry name" value="ZINC_FINGER_C2H2_2"/>
    <property type="match status" value="1"/>
</dbReference>
<evidence type="ECO:0000313" key="5">
    <source>
        <dbReference type="Proteomes" id="UP000823399"/>
    </source>
</evidence>
<dbReference type="OrthoDB" id="2691969at2759"/>